<organism evidence="3 4">
    <name type="scientific">Planctomicrobium piriforme</name>
    <dbReference type="NCBI Taxonomy" id="1576369"/>
    <lineage>
        <taxon>Bacteria</taxon>
        <taxon>Pseudomonadati</taxon>
        <taxon>Planctomycetota</taxon>
        <taxon>Planctomycetia</taxon>
        <taxon>Planctomycetales</taxon>
        <taxon>Planctomycetaceae</taxon>
        <taxon>Planctomicrobium</taxon>
    </lineage>
</organism>
<gene>
    <name evidence="3" type="ORF">SAMN05421753_107150</name>
</gene>
<accession>A0A1I3GW62</accession>
<dbReference type="EMBL" id="FOQD01000007">
    <property type="protein sequence ID" value="SFI27627.1"/>
    <property type="molecule type" value="Genomic_DNA"/>
</dbReference>
<feature type="chain" id="PRO_5011509976" description="3-keto-alpha-glucoside-1,2-lyase/3-keto-2-hydroxy-glucal hydratase domain-containing protein" evidence="1">
    <location>
        <begin position="20"/>
        <end position="445"/>
    </location>
</feature>
<dbReference type="Proteomes" id="UP000199518">
    <property type="component" value="Unassembled WGS sequence"/>
</dbReference>
<protein>
    <recommendedName>
        <fullName evidence="2">3-keto-alpha-glucoside-1,2-lyase/3-keto-2-hydroxy-glucal hydratase domain-containing protein</fullName>
    </recommendedName>
</protein>
<dbReference type="STRING" id="1576369.SAMN05421753_107150"/>
<feature type="signal peptide" evidence="1">
    <location>
        <begin position="1"/>
        <end position="19"/>
    </location>
</feature>
<dbReference type="Pfam" id="PF06439">
    <property type="entry name" value="3keto-disac_hyd"/>
    <property type="match status" value="2"/>
</dbReference>
<feature type="domain" description="3-keto-alpha-glucoside-1,2-lyase/3-keto-2-hydroxy-glucal hydratase" evidence="2">
    <location>
        <begin position="247"/>
        <end position="431"/>
    </location>
</feature>
<evidence type="ECO:0000313" key="4">
    <source>
        <dbReference type="Proteomes" id="UP000199518"/>
    </source>
</evidence>
<reference evidence="4" key="1">
    <citation type="submission" date="2016-10" db="EMBL/GenBank/DDBJ databases">
        <authorList>
            <person name="Varghese N."/>
            <person name="Submissions S."/>
        </authorList>
    </citation>
    <scope>NUCLEOTIDE SEQUENCE [LARGE SCALE GENOMIC DNA]</scope>
    <source>
        <strain evidence="4">DSM 26348</strain>
    </source>
</reference>
<proteinExistence type="predicted"/>
<sequence>MIRLLSLCACLLSSTLALAADWTPPSGFKALFNGSDFAGWHGMPHFDPAKLAAMPEADRQALLDKWNADVPLHWKVENGVIINDGEGVYLTTNDAYRDYEFLVDYKMLPLGDSGLYLKNNPQVQIWDYTEAGGKWNIGADKGSGGLWNNSPGAPGKDPTVLADRPFGEWNSLKVRQIGARTSVWLNDKLVVDNALMENYFHRELPILAAGQIQLQTHGSEIQWKNIAIREIPTEEANQLLKKGTGEGFTSIFNGQDFTGWKGAIDSYEVVDGTIRGKVGKGEVLFTDKEYADFVVRLEFKLPPAGNNGLAIRYPGQGNAAYNGMCEVQVLDSEHPKYDKIDPRQAHGSVYGMIPAARGYLRPTGEWNFEEVTVKGSKITVELNGFKILDGDVAAVKEFMADTPHPGKDRKSGSFGFAGHQDPVEFRKIEIKELPVETPPATPEVK</sequence>
<evidence type="ECO:0000259" key="2">
    <source>
        <dbReference type="Pfam" id="PF06439"/>
    </source>
</evidence>
<keyword evidence="1" id="KW-0732">Signal</keyword>
<evidence type="ECO:0000313" key="3">
    <source>
        <dbReference type="EMBL" id="SFI27627.1"/>
    </source>
</evidence>
<feature type="domain" description="3-keto-alpha-glucoside-1,2-lyase/3-keto-2-hydroxy-glucal hydratase" evidence="2">
    <location>
        <begin position="27"/>
        <end position="229"/>
    </location>
</feature>
<dbReference type="OrthoDB" id="257393at2"/>
<keyword evidence="4" id="KW-1185">Reference proteome</keyword>
<evidence type="ECO:0000256" key="1">
    <source>
        <dbReference type="SAM" id="SignalP"/>
    </source>
</evidence>
<dbReference type="RefSeq" id="WP_092049994.1">
    <property type="nucleotide sequence ID" value="NZ_FOQD01000007.1"/>
</dbReference>
<dbReference type="AlphaFoldDB" id="A0A1I3GW62"/>
<dbReference type="InterPro" id="IPR010496">
    <property type="entry name" value="AL/BT2_dom"/>
</dbReference>
<dbReference type="Gene3D" id="2.60.120.560">
    <property type="entry name" value="Exo-inulinase, domain 1"/>
    <property type="match status" value="2"/>
</dbReference>
<name>A0A1I3GW62_9PLAN</name>
<dbReference type="GO" id="GO:0016787">
    <property type="term" value="F:hydrolase activity"/>
    <property type="evidence" value="ECO:0007669"/>
    <property type="project" value="InterPro"/>
</dbReference>